<evidence type="ECO:0000256" key="8">
    <source>
        <dbReference type="SAM" id="SignalP"/>
    </source>
</evidence>
<feature type="compositionally biased region" description="Polar residues" evidence="7">
    <location>
        <begin position="966"/>
        <end position="979"/>
    </location>
</feature>
<evidence type="ECO:0000256" key="4">
    <source>
        <dbReference type="ARBA" id="ARBA00023277"/>
    </source>
</evidence>
<keyword evidence="11" id="KW-1185">Reference proteome</keyword>
<feature type="region of interest" description="Disordered" evidence="7">
    <location>
        <begin position="955"/>
        <end position="979"/>
    </location>
</feature>
<name>A0AA42BA05_9BACT</name>
<evidence type="ECO:0000256" key="3">
    <source>
        <dbReference type="ARBA" id="ARBA00023157"/>
    </source>
</evidence>
<dbReference type="SUPFAM" id="SSF49265">
    <property type="entry name" value="Fibronectin type III"/>
    <property type="match status" value="2"/>
</dbReference>
<organism evidence="10 11">
    <name type="scientific">Thermalbibacter longus</name>
    <dbReference type="NCBI Taxonomy" id="2951981"/>
    <lineage>
        <taxon>Bacteria</taxon>
        <taxon>Pseudomonadati</taxon>
        <taxon>Thermomicrobiota</taxon>
        <taxon>Thermomicrobia</taxon>
        <taxon>Thermomicrobiales</taxon>
        <taxon>Thermomicrobiaceae</taxon>
        <taxon>Thermalbibacter</taxon>
    </lineage>
</organism>
<evidence type="ECO:0000256" key="5">
    <source>
        <dbReference type="ARBA" id="ARBA00023295"/>
    </source>
</evidence>
<accession>A0AA42BA05</accession>
<dbReference type="InterPro" id="IPR036116">
    <property type="entry name" value="FN3_sf"/>
</dbReference>
<keyword evidence="3" id="KW-1015">Disulfide bond</keyword>
<sequence length="1330" mass="141806">MRAVLLALAIALLLAPASELLPERTHAQPGWQWFMVDTHVHSSVSADGYTDVGIHAAAAKALGYNALFLTDHNGGSSFHINNLTANHMVFEDSYTRWEKGTFGSLSSSRNELATSPVNTGSRSLRLSARSSGYGEAFVWTKRGPNFRSGDIILKVSIYPTRIDTGSGIYVSVSIGGDPTVVKDPYGYTTQDGIVSPGKSTVLVWQLGSARAPSSDPNQRVLVYSLGTPTLNAWNHYTINVTQALNDIPAADRPLDYNGLTFLKMAAAGNGGTTEAYFDTYSIDASNPVAPADEFVYRTPRVDDFDTSTFEVFASYEMGQQKHSNRFNFAITDPTQYVSYLYGSDGIAETQQTGYPAQLNHPGTTITVQEAIDTKGGGADFLEVREPEWVAAWDTILEQGVQIIGTWSSDTHTGESAGKAATYIYAPALDFNELIHSYFEGRVYNARNDFGGRVVFNLDAASQEPYPARYPVYVSDAQTTANVHLAVTGDLRTSYTIRWIRNGEVFASENPPGSSYDATKAVPLDGPFTYVRAEILSSSGSLRAMTQPIFFIDVSGLPTDKRLHIDRTTTADDIWYNKLYTKGITATSWSGDIQALSFTLNNPAEALVRLRMQTDAAPDRVKVDGTLVAAAGSLPDFEAATGSSWYYDSGAKLLHLKVRHAGTTADVLVAFSAQTDTEPPTPPANLTASAINSNRVDLRWDPSTDNVGVAGYDIYRDGALLASIGTETSYSDTTVVAETTYSYEVKARDAAGNVSGPSNSVTVTTPAAALFSDGFETGDLSQWTSSTGLIVQQQEVFSGSYAARGTSTGSATYATKQLGSTYSDLYYRLRFKRISQGSNTVYLLRFRTGTGGSLLGLYVSSTGKLGFRNDVAGQSTTSSLTVTTGEWHEVQVHLVINGSSSLVEVWYDGTKVDALSKTQSLGTNPIGRIQLGENSTGRTYDFAFDEVAVDTAFIGGGGGGGGGDTTPPETTITSAPPATTDQTSATFEFTASEPNSTFQCKLDTGTSEACTSPRTYTGLTAGSHTFTVVATDPAGNIDPSPATHTWEITAPSDTQAPTVPANLSATATSSTRIDLRWDPSTDNIGVAGYTVYRDGVQLATVDGSTTTYADTTVTAGTSYTYTVDAFDAAGNHSAQSTPATATTPAAGLLFSDDFESGTLAKWSTVSGLTITSEAPHGGTYAARGNSTGSATFAIATLSQTASELYYRIWFNVASQGSNTVYLLKFRTSTNSSLGGVYLSSTGKLSYRSDVAARSVTTTTSVTRGTWHQLQVRLVTGSSGLIEIWYDGTKVVSAAENFGTNPIGRIQLGENSTGRTYDVIFDDVAAGTSFIP</sequence>
<dbReference type="EMBL" id="JAMSLR010000005">
    <property type="protein sequence ID" value="MCM8749281.1"/>
    <property type="molecule type" value="Genomic_DNA"/>
</dbReference>
<dbReference type="PROSITE" id="PS50853">
    <property type="entry name" value="FN3"/>
    <property type="match status" value="2"/>
</dbReference>
<dbReference type="RefSeq" id="WP_284057062.1">
    <property type="nucleotide sequence ID" value="NZ_JAMSLR010000005.1"/>
</dbReference>
<dbReference type="SUPFAM" id="SSF49899">
    <property type="entry name" value="Concanavalin A-like lectins/glucanases"/>
    <property type="match status" value="2"/>
</dbReference>
<dbReference type="InterPro" id="IPR003961">
    <property type="entry name" value="FN3_dom"/>
</dbReference>
<reference evidence="10" key="1">
    <citation type="submission" date="2022-06" db="EMBL/GenBank/DDBJ databases">
        <title>CFH 74404 Thermomicrobiaceae sp.</title>
        <authorList>
            <person name="Ming H."/>
            <person name="Li W.-J."/>
            <person name="Zhao Z."/>
        </authorList>
    </citation>
    <scope>NUCLEOTIDE SEQUENCE</scope>
    <source>
        <strain evidence="10">CFH 74404</strain>
    </source>
</reference>
<dbReference type="SUPFAM" id="SSF89550">
    <property type="entry name" value="PHP domain-like"/>
    <property type="match status" value="2"/>
</dbReference>
<dbReference type="Proteomes" id="UP001165306">
    <property type="component" value="Unassembled WGS sequence"/>
</dbReference>
<feature type="domain" description="Fibronectin type-III" evidence="9">
    <location>
        <begin position="1058"/>
        <end position="1145"/>
    </location>
</feature>
<dbReference type="InterPro" id="IPR013783">
    <property type="entry name" value="Ig-like_fold"/>
</dbReference>
<evidence type="ECO:0000259" key="9">
    <source>
        <dbReference type="PROSITE" id="PS50853"/>
    </source>
</evidence>
<evidence type="ECO:0000256" key="2">
    <source>
        <dbReference type="ARBA" id="ARBA00022801"/>
    </source>
</evidence>
<dbReference type="Gene3D" id="2.60.40.10">
    <property type="entry name" value="Immunoglobulins"/>
    <property type="match status" value="2"/>
</dbReference>
<dbReference type="FunFam" id="2.60.40.10:FF:001114">
    <property type="entry name" value="Chitinase A1"/>
    <property type="match status" value="1"/>
</dbReference>
<dbReference type="InterPro" id="IPR013320">
    <property type="entry name" value="ConA-like_dom_sf"/>
</dbReference>
<dbReference type="PANTHER" id="PTHR44170:SF6">
    <property type="entry name" value="CONTACTIN"/>
    <property type="match status" value="1"/>
</dbReference>
<proteinExistence type="predicted"/>
<feature type="domain" description="Fibronectin type-III" evidence="9">
    <location>
        <begin position="681"/>
        <end position="767"/>
    </location>
</feature>
<dbReference type="Gene3D" id="3.20.20.140">
    <property type="entry name" value="Metal-dependent hydrolases"/>
    <property type="match status" value="2"/>
</dbReference>
<feature type="signal peptide" evidence="8">
    <location>
        <begin position="1"/>
        <end position="27"/>
    </location>
</feature>
<keyword evidence="5" id="KW-0326">Glycosidase</keyword>
<dbReference type="Pfam" id="PF00041">
    <property type="entry name" value="fn3"/>
    <property type="match status" value="2"/>
</dbReference>
<evidence type="ECO:0000313" key="10">
    <source>
        <dbReference type="EMBL" id="MCM8749281.1"/>
    </source>
</evidence>
<evidence type="ECO:0000256" key="6">
    <source>
        <dbReference type="ARBA" id="ARBA00023326"/>
    </source>
</evidence>
<keyword evidence="4" id="KW-0119">Carbohydrate metabolism</keyword>
<feature type="chain" id="PRO_5041314446" description="Fibronectin type-III domain-containing protein" evidence="8">
    <location>
        <begin position="28"/>
        <end position="1330"/>
    </location>
</feature>
<gene>
    <name evidence="10" type="ORF">NET02_08995</name>
</gene>
<dbReference type="CDD" id="cd00063">
    <property type="entry name" value="FN3"/>
    <property type="match status" value="2"/>
</dbReference>
<evidence type="ECO:0000256" key="7">
    <source>
        <dbReference type="SAM" id="MobiDB-lite"/>
    </source>
</evidence>
<keyword evidence="1 8" id="KW-0732">Signal</keyword>
<dbReference type="InterPro" id="IPR013780">
    <property type="entry name" value="Glyco_hydro_b"/>
</dbReference>
<dbReference type="GO" id="GO:0016020">
    <property type="term" value="C:membrane"/>
    <property type="evidence" value="ECO:0007669"/>
    <property type="project" value="UniProtKB-SubCell"/>
</dbReference>
<dbReference type="Gene3D" id="2.60.120.200">
    <property type="match status" value="2"/>
</dbReference>
<dbReference type="PANTHER" id="PTHR44170">
    <property type="entry name" value="PROTEIN SIDEKICK"/>
    <property type="match status" value="1"/>
</dbReference>
<dbReference type="GO" id="GO:0000272">
    <property type="term" value="P:polysaccharide catabolic process"/>
    <property type="evidence" value="ECO:0007669"/>
    <property type="project" value="UniProtKB-KW"/>
</dbReference>
<comment type="caution">
    <text evidence="10">The sequence shown here is derived from an EMBL/GenBank/DDBJ whole genome shotgun (WGS) entry which is preliminary data.</text>
</comment>
<dbReference type="Gene3D" id="2.60.40.1180">
    <property type="entry name" value="Golgi alpha-mannosidase II"/>
    <property type="match status" value="1"/>
</dbReference>
<dbReference type="SMART" id="SM00060">
    <property type="entry name" value="FN3"/>
    <property type="match status" value="3"/>
</dbReference>
<keyword evidence="6" id="KW-0624">Polysaccharide degradation</keyword>
<dbReference type="GO" id="GO:0016798">
    <property type="term" value="F:hydrolase activity, acting on glycosyl bonds"/>
    <property type="evidence" value="ECO:0007669"/>
    <property type="project" value="UniProtKB-KW"/>
</dbReference>
<evidence type="ECO:0000256" key="1">
    <source>
        <dbReference type="ARBA" id="ARBA00022729"/>
    </source>
</evidence>
<evidence type="ECO:0000313" key="11">
    <source>
        <dbReference type="Proteomes" id="UP001165306"/>
    </source>
</evidence>
<protein>
    <recommendedName>
        <fullName evidence="9">Fibronectin type-III domain-containing protein</fullName>
    </recommendedName>
</protein>
<dbReference type="GO" id="GO:0098609">
    <property type="term" value="P:cell-cell adhesion"/>
    <property type="evidence" value="ECO:0007669"/>
    <property type="project" value="TreeGrafter"/>
</dbReference>
<dbReference type="InterPro" id="IPR016195">
    <property type="entry name" value="Pol/histidinol_Pase-like"/>
</dbReference>
<keyword evidence="2" id="KW-0378">Hydrolase</keyword>